<dbReference type="OrthoDB" id="3259646at2759"/>
<keyword evidence="2" id="KW-1185">Reference proteome</keyword>
<dbReference type="Gene3D" id="1.25.40.10">
    <property type="entry name" value="Tetratricopeptide repeat domain"/>
    <property type="match status" value="1"/>
</dbReference>
<dbReference type="Proteomes" id="UP000284706">
    <property type="component" value="Unassembled WGS sequence"/>
</dbReference>
<comment type="caution">
    <text evidence="1">The sequence shown here is derived from an EMBL/GenBank/DDBJ whole genome shotgun (WGS) entry which is preliminary data.</text>
</comment>
<organism evidence="1 2">
    <name type="scientific">Gymnopilus dilepis</name>
    <dbReference type="NCBI Taxonomy" id="231916"/>
    <lineage>
        <taxon>Eukaryota</taxon>
        <taxon>Fungi</taxon>
        <taxon>Dikarya</taxon>
        <taxon>Basidiomycota</taxon>
        <taxon>Agaricomycotina</taxon>
        <taxon>Agaricomycetes</taxon>
        <taxon>Agaricomycetidae</taxon>
        <taxon>Agaricales</taxon>
        <taxon>Agaricineae</taxon>
        <taxon>Hymenogastraceae</taxon>
        <taxon>Gymnopilus</taxon>
    </lineage>
</organism>
<evidence type="ECO:0000313" key="1">
    <source>
        <dbReference type="EMBL" id="PPQ77257.1"/>
    </source>
</evidence>
<accession>A0A409WFI2</accession>
<dbReference type="AlphaFoldDB" id="A0A409WFI2"/>
<name>A0A409WFI2_9AGAR</name>
<evidence type="ECO:0000313" key="2">
    <source>
        <dbReference type="Proteomes" id="UP000284706"/>
    </source>
</evidence>
<dbReference type="InterPro" id="IPR011990">
    <property type="entry name" value="TPR-like_helical_dom_sf"/>
</dbReference>
<dbReference type="InParanoid" id="A0A409WFI2"/>
<dbReference type="STRING" id="231916.A0A409WFI2"/>
<dbReference type="EMBL" id="NHYE01005085">
    <property type="protein sequence ID" value="PPQ77257.1"/>
    <property type="molecule type" value="Genomic_DNA"/>
</dbReference>
<sequence length="318" mass="35141">MPEASRPELNDLKLVIVEALGKFPIELTRVSETVWKQLNDDPVPVLSTSLALVATSGRHGDLGSGHIKEDLTESLRGQEVQDTEWNLELRGENSLVLSISFKVCHPTWDITKVEGLDELEEQVVANPMMALRLFQLLQDDHPIKADGLNMIGDKLEEKFDITQDRADIDASINAYEQALKLLATDNARLINLSHNIGMAYNKCFSWFGGIANINNAIEKLEGSLKMFLDSDPDNLNPGSHAALALQLNNLGGAFQSRFKQTGNLDDIVQSIQLQQRAVELTPEGHADLPLLLSNLGTSFMCQFERTGVLDDIAQSIQL</sequence>
<protein>
    <submittedName>
        <fullName evidence="1">Uncharacterized protein</fullName>
    </submittedName>
</protein>
<reference evidence="1 2" key="1">
    <citation type="journal article" date="2018" name="Evol. Lett.">
        <title>Horizontal gene cluster transfer increased hallucinogenic mushroom diversity.</title>
        <authorList>
            <person name="Reynolds H.T."/>
            <person name="Vijayakumar V."/>
            <person name="Gluck-Thaler E."/>
            <person name="Korotkin H.B."/>
            <person name="Matheny P.B."/>
            <person name="Slot J.C."/>
        </authorList>
    </citation>
    <scope>NUCLEOTIDE SEQUENCE [LARGE SCALE GENOMIC DNA]</scope>
    <source>
        <strain evidence="1 2">SRW20</strain>
    </source>
</reference>
<proteinExistence type="predicted"/>
<feature type="non-terminal residue" evidence="1">
    <location>
        <position position="318"/>
    </location>
</feature>
<gene>
    <name evidence="1" type="ORF">CVT26_005816</name>
</gene>